<evidence type="ECO:0000313" key="1">
    <source>
        <dbReference type="EMBL" id="PWY92511.1"/>
    </source>
</evidence>
<proteinExistence type="predicted"/>
<dbReference type="PANTHER" id="PTHR31591:SF5">
    <property type="entry name" value="DOLICHOL-PHOSPHATE MANNOSYLTRANSFERASE"/>
    <property type="match status" value="1"/>
</dbReference>
<sequence>MSQSHPGILHEYVPRLIAHEFTSPIPHPKRNALLFIGGLTDGLLTVPYVKTLAQSLTSSPTNTWSVFNVLLTSSYLGWGIGSIDRDIEEIGQCVTYIRSLRGADTKVVIMGHSTGSQDVLHYLSAPNPLPRSQSQSQNPSVDEGLQYLTRPPVDGAIMQAPMSDREFLLNMLKGNHEASAAYAQLVNMARIADPRTLLPLNLTGVVGFEPGTPVNAGRFWSLASPESPAVPAKDDLFSSDLGEGRLAETFGVVAQRGLLGYRLMALYSGEDEYGVPGLDMQAMLERWRVATDKGAVDGEVKWDKEGSAVIPGATHNVKDVGQEELVERVLGYLGRVEGW</sequence>
<dbReference type="InterPro" id="IPR029058">
    <property type="entry name" value="AB_hydrolase_fold"/>
</dbReference>
<protein>
    <submittedName>
        <fullName evidence="1">DUF1749-domain-containing protein</fullName>
    </submittedName>
</protein>
<dbReference type="Gene3D" id="3.40.50.1820">
    <property type="entry name" value="alpha/beta hydrolase"/>
    <property type="match status" value="1"/>
</dbReference>
<dbReference type="InterPro" id="IPR013744">
    <property type="entry name" value="SidJ"/>
</dbReference>
<dbReference type="OrthoDB" id="10034502at2759"/>
<comment type="caution">
    <text evidence="1">The sequence shown here is derived from an EMBL/GenBank/DDBJ whole genome shotgun (WGS) entry which is preliminary data.</text>
</comment>
<evidence type="ECO:0000313" key="2">
    <source>
        <dbReference type="Proteomes" id="UP000247233"/>
    </source>
</evidence>
<dbReference type="VEuPathDB" id="FungiDB:BO70DRAFT_357645"/>
<dbReference type="Pfam" id="PF08538">
    <property type="entry name" value="DUF1749"/>
    <property type="match status" value="1"/>
</dbReference>
<reference evidence="1 2" key="1">
    <citation type="submission" date="2016-12" db="EMBL/GenBank/DDBJ databases">
        <title>The genomes of Aspergillus section Nigri reveals drivers in fungal speciation.</title>
        <authorList>
            <consortium name="DOE Joint Genome Institute"/>
            <person name="Vesth T.C."/>
            <person name="Nybo J."/>
            <person name="Theobald S."/>
            <person name="Brandl J."/>
            <person name="Frisvad J.C."/>
            <person name="Nielsen K.F."/>
            <person name="Lyhne E.K."/>
            <person name="Kogle M.E."/>
            <person name="Kuo A."/>
            <person name="Riley R."/>
            <person name="Clum A."/>
            <person name="Nolan M."/>
            <person name="Lipzen A."/>
            <person name="Salamov A."/>
            <person name="Henrissat B."/>
            <person name="Wiebenga A."/>
            <person name="De Vries R.P."/>
            <person name="Grigoriev I.V."/>
            <person name="Mortensen U.H."/>
            <person name="Andersen M.R."/>
            <person name="Baker S.E."/>
        </authorList>
    </citation>
    <scope>NUCLEOTIDE SEQUENCE [LARGE SCALE GENOMIC DNA]</scope>
    <source>
        <strain evidence="1 2">CBS 117.55</strain>
    </source>
</reference>
<accession>A0A317X2Y1</accession>
<gene>
    <name evidence="1" type="ORF">BO70DRAFT_357645</name>
</gene>
<keyword evidence="2" id="KW-1185">Reference proteome</keyword>
<dbReference type="RefSeq" id="XP_025404250.1">
    <property type="nucleotide sequence ID" value="XM_025542082.1"/>
</dbReference>
<organism evidence="1 2">
    <name type="scientific">Aspergillus heteromorphus CBS 117.55</name>
    <dbReference type="NCBI Taxonomy" id="1448321"/>
    <lineage>
        <taxon>Eukaryota</taxon>
        <taxon>Fungi</taxon>
        <taxon>Dikarya</taxon>
        <taxon>Ascomycota</taxon>
        <taxon>Pezizomycotina</taxon>
        <taxon>Eurotiomycetes</taxon>
        <taxon>Eurotiomycetidae</taxon>
        <taxon>Eurotiales</taxon>
        <taxon>Aspergillaceae</taxon>
        <taxon>Aspergillus</taxon>
        <taxon>Aspergillus subgen. Circumdati</taxon>
    </lineage>
</organism>
<name>A0A317X2Y1_9EURO</name>
<dbReference type="AlphaFoldDB" id="A0A317X2Y1"/>
<dbReference type="SUPFAM" id="SSF53474">
    <property type="entry name" value="alpha/beta-Hydrolases"/>
    <property type="match status" value="1"/>
</dbReference>
<dbReference type="Proteomes" id="UP000247233">
    <property type="component" value="Unassembled WGS sequence"/>
</dbReference>
<dbReference type="EMBL" id="MSFL01000001">
    <property type="protein sequence ID" value="PWY92511.1"/>
    <property type="molecule type" value="Genomic_DNA"/>
</dbReference>
<dbReference type="GeneID" id="37064319"/>
<dbReference type="PANTHER" id="PTHR31591">
    <property type="entry name" value="UPF0613 PROTEIN PB24D3.06C"/>
    <property type="match status" value="1"/>
</dbReference>